<gene>
    <name evidence="3" type="ORF">GCM10022224_043240</name>
</gene>
<accession>A0ABP7C1K1</accession>
<evidence type="ECO:0000256" key="2">
    <source>
        <dbReference type="SAM" id="Phobius"/>
    </source>
</evidence>
<keyword evidence="2" id="KW-0812">Transmembrane</keyword>
<name>A0ABP7C1K1_9ACTN</name>
<proteinExistence type="predicted"/>
<keyword evidence="2" id="KW-1133">Transmembrane helix</keyword>
<dbReference type="InterPro" id="IPR006311">
    <property type="entry name" value="TAT_signal"/>
</dbReference>
<sequence>MSNFEDRLLRALKEEITTRTAEDGMTAVTPVRRGSRRRLVGLSAAVAGVAAAATAVAVVVTGLTGDPAYAVTRGADGVVTVRIHSFTDPDGLAAELGRAGVRAVVDYLPEGQTCAQPRGEHGGGQGRFGARIGRDADGITFAIERGQVPEGSTLVLAVSKSADGDSAPPFATTLEIVRGQVAPCEPTSMPVPAPSQGGTSEGQDDGPRLDSGTGGEGPSLSSRPG</sequence>
<evidence type="ECO:0000313" key="3">
    <source>
        <dbReference type="EMBL" id="GAA3674261.1"/>
    </source>
</evidence>
<dbReference type="PROSITE" id="PS51318">
    <property type="entry name" value="TAT"/>
    <property type="match status" value="1"/>
</dbReference>
<dbReference type="EMBL" id="BAAAZP010000081">
    <property type="protein sequence ID" value="GAA3674261.1"/>
    <property type="molecule type" value="Genomic_DNA"/>
</dbReference>
<comment type="caution">
    <text evidence="3">The sequence shown here is derived from an EMBL/GenBank/DDBJ whole genome shotgun (WGS) entry which is preliminary data.</text>
</comment>
<dbReference type="Proteomes" id="UP001500902">
    <property type="component" value="Unassembled WGS sequence"/>
</dbReference>
<feature type="transmembrane region" description="Helical" evidence="2">
    <location>
        <begin position="39"/>
        <end position="63"/>
    </location>
</feature>
<keyword evidence="4" id="KW-1185">Reference proteome</keyword>
<evidence type="ECO:0000313" key="4">
    <source>
        <dbReference type="Proteomes" id="UP001500902"/>
    </source>
</evidence>
<organism evidence="3 4">
    <name type="scientific">Nonomuraea antimicrobica</name>
    <dbReference type="NCBI Taxonomy" id="561173"/>
    <lineage>
        <taxon>Bacteria</taxon>
        <taxon>Bacillati</taxon>
        <taxon>Actinomycetota</taxon>
        <taxon>Actinomycetes</taxon>
        <taxon>Streptosporangiales</taxon>
        <taxon>Streptosporangiaceae</taxon>
        <taxon>Nonomuraea</taxon>
    </lineage>
</organism>
<protein>
    <submittedName>
        <fullName evidence="3">Uncharacterized protein</fullName>
    </submittedName>
</protein>
<reference evidence="4" key="1">
    <citation type="journal article" date="2019" name="Int. J. Syst. Evol. Microbiol.">
        <title>The Global Catalogue of Microorganisms (GCM) 10K type strain sequencing project: providing services to taxonomists for standard genome sequencing and annotation.</title>
        <authorList>
            <consortium name="The Broad Institute Genomics Platform"/>
            <consortium name="The Broad Institute Genome Sequencing Center for Infectious Disease"/>
            <person name="Wu L."/>
            <person name="Ma J."/>
        </authorList>
    </citation>
    <scope>NUCLEOTIDE SEQUENCE [LARGE SCALE GENOMIC DNA]</scope>
    <source>
        <strain evidence="4">JCM 16904</strain>
    </source>
</reference>
<evidence type="ECO:0000256" key="1">
    <source>
        <dbReference type="SAM" id="MobiDB-lite"/>
    </source>
</evidence>
<keyword evidence="2" id="KW-0472">Membrane</keyword>
<dbReference type="RefSeq" id="WP_344880702.1">
    <property type="nucleotide sequence ID" value="NZ_BAAAZP010000081.1"/>
</dbReference>
<feature type="region of interest" description="Disordered" evidence="1">
    <location>
        <begin position="183"/>
        <end position="225"/>
    </location>
</feature>